<gene>
    <name evidence="2" type="ORF">AYI70_g4547</name>
</gene>
<dbReference type="Proteomes" id="UP000187283">
    <property type="component" value="Unassembled WGS sequence"/>
</dbReference>
<reference evidence="2 3" key="1">
    <citation type="submission" date="2017-01" db="EMBL/GenBank/DDBJ databases">
        <authorList>
            <person name="Mah S.A."/>
            <person name="Swanson W.J."/>
            <person name="Moy G.W."/>
            <person name="Vacquier V.D."/>
        </authorList>
    </citation>
    <scope>NUCLEOTIDE SEQUENCE [LARGE SCALE GENOMIC DNA]</scope>
    <source>
        <strain evidence="2 3">GSMNP</strain>
    </source>
</reference>
<comment type="caution">
    <text evidence="2">The sequence shown here is derived from an EMBL/GenBank/DDBJ whole genome shotgun (WGS) entry which is preliminary data.</text>
</comment>
<keyword evidence="3" id="KW-1185">Reference proteome</keyword>
<dbReference type="OrthoDB" id="417112at2759"/>
<dbReference type="STRING" id="133412.A0A1R1XYY0"/>
<dbReference type="EMBL" id="LSSN01001418">
    <property type="protein sequence ID" value="OMJ19726.1"/>
    <property type="molecule type" value="Genomic_DNA"/>
</dbReference>
<comment type="similarity">
    <text evidence="1">Belongs to the MEMO1 family.</text>
</comment>
<dbReference type="AlphaFoldDB" id="A0A1R1XYY0"/>
<dbReference type="PANTHER" id="PTHR11060:SF0">
    <property type="entry name" value="PROTEIN MEMO1"/>
    <property type="match status" value="1"/>
</dbReference>
<evidence type="ECO:0000313" key="2">
    <source>
        <dbReference type="EMBL" id="OMJ19726.1"/>
    </source>
</evidence>
<proteinExistence type="inferred from homology"/>
<sequence>MFRKFACGATSFMDELGSQREECSLTSFDEWETPLGNLIVDKDSKLYSLLYALNNIMLLIKELVEKEEFVRMTNSEEEDEHSLEMQVPFLAHVFSSKLAEIKIVPIVVGNLSSSSEHRYGKVLSEYLSNEENFFVVSSDFCHWGSRFEYMAYSADPVPSSKLTFLNSRSASTIIDPEVRIFQSISNLDHEAFDSIMTKTNSEFRKYLRATKNTICGRHAISVLLAATEILESRESQKTAATSSSSRPGNNGQYSIAFLDYSKSSNITSIKDSSVSYAAGVLY</sequence>
<dbReference type="Gene3D" id="3.40.830.10">
    <property type="entry name" value="LigB-like"/>
    <property type="match status" value="1"/>
</dbReference>
<accession>A0A1R1XYY0</accession>
<name>A0A1R1XYY0_9FUNG</name>
<dbReference type="PANTHER" id="PTHR11060">
    <property type="entry name" value="PROTEIN MEMO1"/>
    <property type="match status" value="1"/>
</dbReference>
<protein>
    <submittedName>
        <fullName evidence="2">Protein MEMO1-like protein</fullName>
    </submittedName>
</protein>
<dbReference type="NCBIfam" id="TIGR04336">
    <property type="entry name" value="AmmeMemoSam_B"/>
    <property type="match status" value="1"/>
</dbReference>
<dbReference type="Pfam" id="PF01875">
    <property type="entry name" value="Memo"/>
    <property type="match status" value="1"/>
</dbReference>
<evidence type="ECO:0000313" key="3">
    <source>
        <dbReference type="Proteomes" id="UP000187283"/>
    </source>
</evidence>
<organism evidence="2 3">
    <name type="scientific">Smittium culicis</name>
    <dbReference type="NCBI Taxonomy" id="133412"/>
    <lineage>
        <taxon>Eukaryota</taxon>
        <taxon>Fungi</taxon>
        <taxon>Fungi incertae sedis</taxon>
        <taxon>Zoopagomycota</taxon>
        <taxon>Kickxellomycotina</taxon>
        <taxon>Harpellomycetes</taxon>
        <taxon>Harpellales</taxon>
        <taxon>Legeriomycetaceae</taxon>
        <taxon>Smittium</taxon>
    </lineage>
</organism>
<dbReference type="CDD" id="cd07361">
    <property type="entry name" value="MEMO_like"/>
    <property type="match status" value="1"/>
</dbReference>
<evidence type="ECO:0000256" key="1">
    <source>
        <dbReference type="ARBA" id="ARBA00006315"/>
    </source>
</evidence>
<dbReference type="InterPro" id="IPR002737">
    <property type="entry name" value="MEMO1_fam"/>
</dbReference>